<evidence type="ECO:0000313" key="5">
    <source>
        <dbReference type="EMBL" id="PQJ74252.1"/>
    </source>
</evidence>
<keyword evidence="2 4" id="KW-0732">Signal</keyword>
<dbReference type="GO" id="GO:0050821">
    <property type="term" value="P:protein stabilization"/>
    <property type="evidence" value="ECO:0007669"/>
    <property type="project" value="TreeGrafter"/>
</dbReference>
<dbReference type="RefSeq" id="WP_211290293.1">
    <property type="nucleotide sequence ID" value="NZ_CP150662.1"/>
</dbReference>
<dbReference type="Proteomes" id="UP000237608">
    <property type="component" value="Unassembled WGS sequence"/>
</dbReference>
<proteinExistence type="inferred from homology"/>
<evidence type="ECO:0000313" key="6">
    <source>
        <dbReference type="Proteomes" id="UP000237608"/>
    </source>
</evidence>
<feature type="signal peptide" evidence="4">
    <location>
        <begin position="1"/>
        <end position="19"/>
    </location>
</feature>
<accession>A0A2S7WAJ0</accession>
<dbReference type="InterPro" id="IPR005632">
    <property type="entry name" value="Chaperone_Skp"/>
</dbReference>
<keyword evidence="3" id="KW-0175">Coiled coil</keyword>
<dbReference type="PANTHER" id="PTHR35089">
    <property type="entry name" value="CHAPERONE PROTEIN SKP"/>
    <property type="match status" value="1"/>
</dbReference>
<dbReference type="InterPro" id="IPR024930">
    <property type="entry name" value="Skp_dom_sf"/>
</dbReference>
<comment type="caution">
    <text evidence="5">The sequence shown here is derived from an EMBL/GenBank/DDBJ whole genome shotgun (WGS) entry which is preliminary data.</text>
</comment>
<dbReference type="GO" id="GO:0005829">
    <property type="term" value="C:cytosol"/>
    <property type="evidence" value="ECO:0007669"/>
    <property type="project" value="TreeGrafter"/>
</dbReference>
<dbReference type="Gene3D" id="3.30.910.20">
    <property type="entry name" value="Skp domain"/>
    <property type="match status" value="1"/>
</dbReference>
<dbReference type="SMART" id="SM00935">
    <property type="entry name" value="OmpH"/>
    <property type="match status" value="1"/>
</dbReference>
<evidence type="ECO:0000256" key="2">
    <source>
        <dbReference type="ARBA" id="ARBA00022729"/>
    </source>
</evidence>
<name>A0A2S7WAJ0_9FLAO</name>
<evidence type="ECO:0008006" key="7">
    <source>
        <dbReference type="Google" id="ProtNLM"/>
    </source>
</evidence>
<evidence type="ECO:0000256" key="4">
    <source>
        <dbReference type="SAM" id="SignalP"/>
    </source>
</evidence>
<dbReference type="EMBL" id="MSCL01000001">
    <property type="protein sequence ID" value="PQJ74252.1"/>
    <property type="molecule type" value="Genomic_DNA"/>
</dbReference>
<dbReference type="SUPFAM" id="SSF111384">
    <property type="entry name" value="OmpH-like"/>
    <property type="match status" value="1"/>
</dbReference>
<dbReference type="PANTHER" id="PTHR35089:SF1">
    <property type="entry name" value="CHAPERONE PROTEIN SKP"/>
    <property type="match status" value="1"/>
</dbReference>
<feature type="coiled-coil region" evidence="3">
    <location>
        <begin position="60"/>
        <end position="109"/>
    </location>
</feature>
<comment type="similarity">
    <text evidence="1">Belongs to the Skp family.</text>
</comment>
<gene>
    <name evidence="5" type="ORF">BTO13_02725</name>
</gene>
<keyword evidence="6" id="KW-1185">Reference proteome</keyword>
<dbReference type="Pfam" id="PF03938">
    <property type="entry name" value="OmpH"/>
    <property type="match status" value="1"/>
</dbReference>
<feature type="chain" id="PRO_5015721078" description="Outer membrane chaperone Skp" evidence="4">
    <location>
        <begin position="20"/>
        <end position="172"/>
    </location>
</feature>
<reference evidence="5 6" key="1">
    <citation type="submission" date="2016-12" db="EMBL/GenBank/DDBJ databases">
        <title>Trade-off between light-utilization and light-protection in marine flavobacteria.</title>
        <authorList>
            <person name="Kumagai Y."/>
            <person name="Yoshizawa S."/>
            <person name="Kogure K."/>
            <person name="Iwasaki W."/>
        </authorList>
    </citation>
    <scope>NUCLEOTIDE SEQUENCE [LARGE SCALE GENOMIC DNA]</scope>
    <source>
        <strain evidence="5 6">KCTC 22729</strain>
    </source>
</reference>
<sequence length="172" mass="19877">MKSKLVLLGALLMASVAFAQTKLGTIDNEYIINLMPEAKIVVKMAQEYGQKLDSSFSIKMQEYQAKVDDYKKNEKEYGELMKKTLITEIQTMEQDIQKYQENGSKLMQLKQNELMRPLYKKLNDAIDLVAKENGYTQILTVQGNQFAYMDEKFDITKLVMKKLGLKEPEVKE</sequence>
<organism evidence="5 6">
    <name type="scientific">Polaribacter gangjinensis</name>
    <dbReference type="NCBI Taxonomy" id="574710"/>
    <lineage>
        <taxon>Bacteria</taxon>
        <taxon>Pseudomonadati</taxon>
        <taxon>Bacteroidota</taxon>
        <taxon>Flavobacteriia</taxon>
        <taxon>Flavobacteriales</taxon>
        <taxon>Flavobacteriaceae</taxon>
    </lineage>
</organism>
<dbReference type="GO" id="GO:0051082">
    <property type="term" value="F:unfolded protein binding"/>
    <property type="evidence" value="ECO:0007669"/>
    <property type="project" value="InterPro"/>
</dbReference>
<dbReference type="AlphaFoldDB" id="A0A2S7WAJ0"/>
<evidence type="ECO:0000256" key="1">
    <source>
        <dbReference type="ARBA" id="ARBA00009091"/>
    </source>
</evidence>
<protein>
    <recommendedName>
        <fullName evidence="7">Outer membrane chaperone Skp</fullName>
    </recommendedName>
</protein>
<evidence type="ECO:0000256" key="3">
    <source>
        <dbReference type="SAM" id="Coils"/>
    </source>
</evidence>